<dbReference type="RefSeq" id="WP_186963845.1">
    <property type="nucleotide sequence ID" value="NZ_JACOPR010000005.1"/>
</dbReference>
<sequence>MTNNFGIFFTRDGVVIRLPVNPDKLPVAVESDNSEYNVLGIGPIMVPRKPKLKTVTISKFFPGKPFPGVLTANGFEPPEFYIRFFQSAMDEKAPILYTPVRYYEDGTPFMTEDAGFQVLVTGFTYEERGGETGDFYYDLTLTEYRDYSPRVMQVQQQTAGTPATVTTEQTRDIPQGQLVVGGVCVANGPYYYSSYGDEPHGNGNGRRVVVSRIVDGSRACPVHVITESGGALGWMKKSALQVVSVT</sequence>
<dbReference type="Proteomes" id="UP000660021">
    <property type="component" value="Unassembled WGS sequence"/>
</dbReference>
<name>A0ABR7HUG9_9FIRM</name>
<protein>
    <recommendedName>
        <fullName evidence="3">Phage tail protein</fullName>
    </recommendedName>
</protein>
<comment type="caution">
    <text evidence="1">The sequence shown here is derived from an EMBL/GenBank/DDBJ whole genome shotgun (WGS) entry which is preliminary data.</text>
</comment>
<evidence type="ECO:0000313" key="2">
    <source>
        <dbReference type="Proteomes" id="UP000660021"/>
    </source>
</evidence>
<organism evidence="1 2">
    <name type="scientific">Pseudoflavonifractor hominis</name>
    <dbReference type="NCBI Taxonomy" id="2763059"/>
    <lineage>
        <taxon>Bacteria</taxon>
        <taxon>Bacillati</taxon>
        <taxon>Bacillota</taxon>
        <taxon>Clostridia</taxon>
        <taxon>Eubacteriales</taxon>
        <taxon>Oscillospiraceae</taxon>
        <taxon>Pseudoflavonifractor</taxon>
    </lineage>
</organism>
<gene>
    <name evidence="1" type="ORF">H8S34_09705</name>
</gene>
<proteinExistence type="predicted"/>
<keyword evidence="2" id="KW-1185">Reference proteome</keyword>
<evidence type="ECO:0000313" key="1">
    <source>
        <dbReference type="EMBL" id="MBC5731102.1"/>
    </source>
</evidence>
<reference evidence="1 2" key="1">
    <citation type="submission" date="2020-08" db="EMBL/GenBank/DDBJ databases">
        <title>Genome public.</title>
        <authorList>
            <person name="Liu C."/>
            <person name="Sun Q."/>
        </authorList>
    </citation>
    <scope>NUCLEOTIDE SEQUENCE [LARGE SCALE GENOMIC DNA]</scope>
    <source>
        <strain evidence="1 2">New-38</strain>
    </source>
</reference>
<accession>A0ABR7HUG9</accession>
<evidence type="ECO:0008006" key="3">
    <source>
        <dbReference type="Google" id="ProtNLM"/>
    </source>
</evidence>
<dbReference type="EMBL" id="JACOPR010000005">
    <property type="protein sequence ID" value="MBC5731102.1"/>
    <property type="molecule type" value="Genomic_DNA"/>
</dbReference>